<dbReference type="EMBL" id="JAPDHF010000024">
    <property type="protein sequence ID" value="KAJ4004413.1"/>
    <property type="molecule type" value="Genomic_DNA"/>
</dbReference>
<keyword evidence="3" id="KW-1185">Reference proteome</keyword>
<proteinExistence type="predicted"/>
<name>A0A9W8PEV1_9HYPO</name>
<evidence type="ECO:0000313" key="3">
    <source>
        <dbReference type="Proteomes" id="UP001152130"/>
    </source>
</evidence>
<dbReference type="Proteomes" id="UP001152130">
    <property type="component" value="Unassembled WGS sequence"/>
</dbReference>
<accession>A0A9W8PEV1</accession>
<feature type="region of interest" description="Disordered" evidence="1">
    <location>
        <begin position="59"/>
        <end position="78"/>
    </location>
</feature>
<sequence length="766" mass="87129">MARRKSKKGTNPGQEPEITMSIKQYGPKEACMRLEKEGYHPLVTTKSVRQILEDFKAKRDENEKRATSPEAFINNNQGRPTHFQGTYVDSGNLVIDMTGYDMTKKASMYVTKDASPLVGVFDGDQTFGLTIGKMMASQGMKQLENFAVDKNQRLWAKLARGIAIWNFLDAGFHGEMTGSAVFICVHPTGSMAQLKKGNERSAKIISDEAACRENILKLVVAIRQYHGMTHPDDYNDQGENNQMVHIANGYHCPKDIVKMAQAIPADGDILTAFAEAVDPEPTQDYYMSKQVALLQTMKLLTAIAQRSHLIEVLQFHKTPLLDRKLIAIILRACPHVKMLGIYECPLLHLGDVVYLLDLIREVNMERDRQSLPRVESLDFYPRYHAGMPYQTRNEFETYGFSWLPKDNDTAQRGVLAIVMLAVLKSRHMKVKLLMDRDAAFMTYLLNLPMVPGKVCAFLDGLYRFLDLKEKRSKDENAVKQAMYDLLKAVRSGLQPLKRDWVKYYIHKMGQSFAFCCSCGYELLPEFFDNGEIGHQPQSRICSACILRGRLDSEEDHLKQQTMSIMAGFYPEWRPNAFNVNAPLLELGHDLAHFKTAKAEADPNPQIILPNGEIYWEQREEPLLRNQKFHFDSVQGLPTLATLLNATVEQQLDARDAALFVDARRTLSLVWRLCYPRVLLIKPPPTLAGMISARGCPDHYDEDQGPRFSRRPGGNQGTRLTHTFTSAIDQYNHSLGEPFKMEVFGFDEEAQPKNYWTPDGEVSEYFW</sequence>
<dbReference type="AlphaFoldDB" id="A0A9W8PEV1"/>
<comment type="caution">
    <text evidence="2">The sequence shown here is derived from an EMBL/GenBank/DDBJ whole genome shotgun (WGS) entry which is preliminary data.</text>
</comment>
<reference evidence="2" key="1">
    <citation type="submission" date="2022-10" db="EMBL/GenBank/DDBJ databases">
        <title>Fusarium specimens isolated from Avocado Roots.</title>
        <authorList>
            <person name="Stajich J."/>
            <person name="Roper C."/>
            <person name="Heimlech-Rivalta G."/>
        </authorList>
    </citation>
    <scope>NUCLEOTIDE SEQUENCE</scope>
    <source>
        <strain evidence="2">CF00143</strain>
    </source>
</reference>
<protein>
    <submittedName>
        <fullName evidence="2">Uncharacterized protein</fullName>
    </submittedName>
</protein>
<evidence type="ECO:0000313" key="2">
    <source>
        <dbReference type="EMBL" id="KAJ4004413.1"/>
    </source>
</evidence>
<organism evidence="2 3">
    <name type="scientific">Fusarium irregulare</name>
    <dbReference type="NCBI Taxonomy" id="2494466"/>
    <lineage>
        <taxon>Eukaryota</taxon>
        <taxon>Fungi</taxon>
        <taxon>Dikarya</taxon>
        <taxon>Ascomycota</taxon>
        <taxon>Pezizomycotina</taxon>
        <taxon>Sordariomycetes</taxon>
        <taxon>Hypocreomycetidae</taxon>
        <taxon>Hypocreales</taxon>
        <taxon>Nectriaceae</taxon>
        <taxon>Fusarium</taxon>
        <taxon>Fusarium incarnatum-equiseti species complex</taxon>
    </lineage>
</organism>
<gene>
    <name evidence="2" type="ORF">NW766_011718</name>
</gene>
<feature type="region of interest" description="Disordered" evidence="1">
    <location>
        <begin position="1"/>
        <end position="24"/>
    </location>
</feature>
<evidence type="ECO:0000256" key="1">
    <source>
        <dbReference type="SAM" id="MobiDB-lite"/>
    </source>
</evidence>